<keyword evidence="3" id="KW-1185">Reference proteome</keyword>
<dbReference type="EMBL" id="CP026721">
    <property type="protein sequence ID" value="QAV33372.1"/>
    <property type="molecule type" value="Genomic_DNA"/>
</dbReference>
<keyword evidence="1" id="KW-1133">Transmembrane helix</keyword>
<name>A0ABX5QSR7_9BACT</name>
<sequence>MGMEAMNPMVLTVILIVVLVDLFVLAIVVRYTRERKERDKQLKNRIEAQGYRYVGPKDIAFEKEFSKKFAKLNPYFKWKKLMVKNISTFPDQDSQVLFFELTVTAENYRKKYLCLLHENFTSQLPDCSVVPRPPLSALFSKSKAAFDRSYKVIPTEASENIPEDLKQQILRYKRISVILTKGSLLITKEYERHEDLFRALNICQEILDILRMYD</sequence>
<protein>
    <recommendedName>
        <fullName evidence="4">DUF2726 domain-containing protein</fullName>
    </recommendedName>
</protein>
<proteinExistence type="predicted"/>
<evidence type="ECO:0000313" key="3">
    <source>
        <dbReference type="Proteomes" id="UP000288947"/>
    </source>
</evidence>
<feature type="transmembrane region" description="Helical" evidence="1">
    <location>
        <begin position="6"/>
        <end position="29"/>
    </location>
</feature>
<gene>
    <name evidence="2" type="ORF">CBS1_06325</name>
</gene>
<accession>A0ABX5QSR7</accession>
<evidence type="ECO:0008006" key="4">
    <source>
        <dbReference type="Google" id="ProtNLM"/>
    </source>
</evidence>
<dbReference type="Proteomes" id="UP000288947">
    <property type="component" value="Chromosome"/>
</dbReference>
<keyword evidence="1" id="KW-0812">Transmembrane</keyword>
<reference evidence="2 3" key="1">
    <citation type="submission" date="2018-01" db="EMBL/GenBank/DDBJ databases">
        <title>The whole genome sequencing and assembly of Fervidobacterium changbaicum CBS-1 strain.</title>
        <authorList>
            <person name="Kim J.-Y."/>
            <person name="Park M.-K."/>
            <person name="Yi H."/>
            <person name="Bahn Y.-S."/>
            <person name="Kim J.F."/>
            <person name="Lee D.-W."/>
        </authorList>
    </citation>
    <scope>NUCLEOTIDE SEQUENCE [LARGE SCALE GENOMIC DNA]</scope>
    <source>
        <strain evidence="2 3">CBS-1</strain>
    </source>
</reference>
<organism evidence="2 3">
    <name type="scientific">Fervidobacterium changbaicum</name>
    <dbReference type="NCBI Taxonomy" id="310769"/>
    <lineage>
        <taxon>Bacteria</taxon>
        <taxon>Thermotogati</taxon>
        <taxon>Thermotogota</taxon>
        <taxon>Thermotogae</taxon>
        <taxon>Thermotogales</taxon>
        <taxon>Fervidobacteriaceae</taxon>
        <taxon>Fervidobacterium</taxon>
    </lineage>
</organism>
<keyword evidence="1" id="KW-0472">Membrane</keyword>
<evidence type="ECO:0000313" key="2">
    <source>
        <dbReference type="EMBL" id="QAV33372.1"/>
    </source>
</evidence>
<evidence type="ECO:0000256" key="1">
    <source>
        <dbReference type="SAM" id="Phobius"/>
    </source>
</evidence>